<sequence>MKDKIFNIINLFSVMDENFKTELMKKFLNDTVSLINYFYDVEIKYNIEKIYNEFENKKDIKFEEFNKAFSKVLKEEKLRAVKIMNTKLYYLDLYIWHEAMRSKILTKFIKNFTTSNIFGTKEFLRHTNKKFDTICNFKIQTDTKPLDISYTKLEIGELKSLEPKDEIECDEIIQRLVDSKKNIKFFKDMRDEDIKHIIKDVKFIRYKPHEIILNLNEEGDEIFFILSGTCRAIIGAKVVGELKENQIFGEFSPITKEKRSATVRANTKVEVISFKLALELYEEDPYVFTHLYKNIIGELIAKINAKNLNKL</sequence>
<dbReference type="InterPro" id="IPR014710">
    <property type="entry name" value="RmlC-like_jellyroll"/>
</dbReference>
<protein>
    <recommendedName>
        <fullName evidence="1">Cyclic nucleotide-binding domain-containing protein</fullName>
    </recommendedName>
</protein>
<keyword evidence="3" id="KW-1185">Reference proteome</keyword>
<dbReference type="CDD" id="cd00038">
    <property type="entry name" value="CAP_ED"/>
    <property type="match status" value="1"/>
</dbReference>
<dbReference type="GO" id="GO:0005829">
    <property type="term" value="C:cytosol"/>
    <property type="evidence" value="ECO:0007669"/>
    <property type="project" value="TreeGrafter"/>
</dbReference>
<evidence type="ECO:0000313" key="2">
    <source>
        <dbReference type="EMBL" id="RXK15082.1"/>
    </source>
</evidence>
<comment type="caution">
    <text evidence="2">The sequence shown here is derived from an EMBL/GenBank/DDBJ whole genome shotgun (WGS) entry which is preliminary data.</text>
</comment>
<dbReference type="SMART" id="SM00100">
    <property type="entry name" value="cNMP"/>
    <property type="match status" value="1"/>
</dbReference>
<evidence type="ECO:0000259" key="1">
    <source>
        <dbReference type="PROSITE" id="PS50042"/>
    </source>
</evidence>
<dbReference type="PANTHER" id="PTHR11635:SF152">
    <property type="entry name" value="CAMP-DEPENDENT PROTEIN KINASE TYPE I REGULATORY SUBUNIT-RELATED"/>
    <property type="match status" value="1"/>
</dbReference>
<gene>
    <name evidence="2" type="ORF">CP985_10495</name>
</gene>
<dbReference type="InterPro" id="IPR018490">
    <property type="entry name" value="cNMP-bd_dom_sf"/>
</dbReference>
<dbReference type="SUPFAM" id="SSF51206">
    <property type="entry name" value="cAMP-binding domain-like"/>
    <property type="match status" value="1"/>
</dbReference>
<dbReference type="GO" id="GO:0005952">
    <property type="term" value="C:cAMP-dependent protein kinase complex"/>
    <property type="evidence" value="ECO:0007669"/>
    <property type="project" value="InterPro"/>
</dbReference>
<proteinExistence type="predicted"/>
<dbReference type="AlphaFoldDB" id="A0AAX2ADH7"/>
<name>A0AAX2ADH7_9BACT</name>
<dbReference type="RefSeq" id="WP_114840900.1">
    <property type="nucleotide sequence ID" value="NZ_CP031219.1"/>
</dbReference>
<dbReference type="EMBL" id="NXID01000040">
    <property type="protein sequence ID" value="RXK15082.1"/>
    <property type="molecule type" value="Genomic_DNA"/>
</dbReference>
<dbReference type="PROSITE" id="PS50042">
    <property type="entry name" value="CNMP_BINDING_3"/>
    <property type="match status" value="1"/>
</dbReference>
<evidence type="ECO:0000313" key="3">
    <source>
        <dbReference type="Proteomes" id="UP000290092"/>
    </source>
</evidence>
<feature type="domain" description="Cyclic nucleotide-binding" evidence="1">
    <location>
        <begin position="185"/>
        <end position="274"/>
    </location>
</feature>
<dbReference type="InterPro" id="IPR000595">
    <property type="entry name" value="cNMP-bd_dom"/>
</dbReference>
<dbReference type="Gene3D" id="2.60.120.10">
    <property type="entry name" value="Jelly Rolls"/>
    <property type="match status" value="1"/>
</dbReference>
<dbReference type="GO" id="GO:0034236">
    <property type="term" value="F:protein kinase A catalytic subunit binding"/>
    <property type="evidence" value="ECO:0007669"/>
    <property type="project" value="TreeGrafter"/>
</dbReference>
<dbReference type="InterPro" id="IPR050503">
    <property type="entry name" value="cAMP-dep_PK_reg_su-like"/>
</dbReference>
<dbReference type="Proteomes" id="UP000290092">
    <property type="component" value="Unassembled WGS sequence"/>
</dbReference>
<reference evidence="2 3" key="1">
    <citation type="submission" date="2017-09" db="EMBL/GenBank/DDBJ databases">
        <title>Genomics of the genus Arcobacter.</title>
        <authorList>
            <person name="Perez-Cataluna A."/>
            <person name="Figueras M.J."/>
            <person name="Salas-Masso N."/>
        </authorList>
    </citation>
    <scope>NUCLEOTIDE SEQUENCE [LARGE SCALE GENOMIC DNA]</scope>
    <source>
        <strain evidence="2 3">CECT 7386</strain>
    </source>
</reference>
<dbReference type="GO" id="GO:0030552">
    <property type="term" value="F:cAMP binding"/>
    <property type="evidence" value="ECO:0007669"/>
    <property type="project" value="TreeGrafter"/>
</dbReference>
<organism evidence="2 3">
    <name type="scientific">Malaciobacter mytili LMG 24559</name>
    <dbReference type="NCBI Taxonomy" id="1032238"/>
    <lineage>
        <taxon>Bacteria</taxon>
        <taxon>Pseudomonadati</taxon>
        <taxon>Campylobacterota</taxon>
        <taxon>Epsilonproteobacteria</taxon>
        <taxon>Campylobacterales</taxon>
        <taxon>Arcobacteraceae</taxon>
        <taxon>Malaciobacter</taxon>
    </lineage>
</organism>
<dbReference type="PANTHER" id="PTHR11635">
    <property type="entry name" value="CAMP-DEPENDENT PROTEIN KINASE REGULATORY CHAIN"/>
    <property type="match status" value="1"/>
</dbReference>
<dbReference type="GO" id="GO:0004862">
    <property type="term" value="F:cAMP-dependent protein kinase inhibitor activity"/>
    <property type="evidence" value="ECO:0007669"/>
    <property type="project" value="TreeGrafter"/>
</dbReference>
<accession>A0AAX2ADH7</accession>
<dbReference type="Pfam" id="PF00027">
    <property type="entry name" value="cNMP_binding"/>
    <property type="match status" value="1"/>
</dbReference>